<dbReference type="InterPro" id="IPR004155">
    <property type="entry name" value="PBS_lyase_HEAT"/>
</dbReference>
<evidence type="ECO:0000313" key="2">
    <source>
        <dbReference type="EMBL" id="HGT40133.1"/>
    </source>
</evidence>
<sequence length="628" mass="65682">MSAFARNNMLLMSALVLAGAIVFPSVGAAQLTTKTEDELIAILQGDAPLSEKALACKHLSVKGSSKAVPVLAPLLADSKLASWARIALEVIPGAAADEALRNAAESLQGRLLVGVLHSIGVRRDAAAVDLLTTRLQDNDVEVASAAALALGRIGNEAATQVLRKALSGEPKQARNTVAEGCILCAERALAEGRAADAVAIYDEVRLGDVPYQRILDATRGAILARGTEGVPLLVEQLRSPNKGMFQIGLSTARELPGREVDQALAAELPRTTLDRAVLLIAAMADRPETVELPAVMNAAAQGPKPVRLAALTALGKIGDASCLTLLLDVALEADAELTEAAKKSLAELPPTVDPEIAARLAQAKGKSYPLLIELVGMRRIEATAALVKALDHSDKAVRGAALAALGETVSQQGLSVLITQVVSPKSADDAAAAQKALKAAAVRMPDREACAAELSATLDRAPAAARPVLLDIIAQVGGTKALQTVGAAARGSDPQLQDVASQLLGKWMTPDAAPVLLELAKTGPVNFQVRALRGYIRIARQMDLPDAQRVAMLRTAFESARQPAEKKVVLEVLKTRPKPSVDMLRLAVDALQSPDVKEDAIQAVEAIAQKLEKTDEVKALLAKAGLNQ</sequence>
<accession>A0A7C4LLX9</accession>
<feature type="chain" id="PRO_5027543935" evidence="1">
    <location>
        <begin position="29"/>
        <end position="628"/>
    </location>
</feature>
<dbReference type="Pfam" id="PF03130">
    <property type="entry name" value="HEAT_PBS"/>
    <property type="match status" value="1"/>
</dbReference>
<dbReference type="InterPro" id="IPR011989">
    <property type="entry name" value="ARM-like"/>
</dbReference>
<dbReference type="InterPro" id="IPR016024">
    <property type="entry name" value="ARM-type_fold"/>
</dbReference>
<feature type="signal peptide" evidence="1">
    <location>
        <begin position="1"/>
        <end position="28"/>
    </location>
</feature>
<keyword evidence="1" id="KW-0732">Signal</keyword>
<dbReference type="AlphaFoldDB" id="A0A7C4LLX9"/>
<dbReference type="Pfam" id="PF13646">
    <property type="entry name" value="HEAT_2"/>
    <property type="match status" value="1"/>
</dbReference>
<protein>
    <submittedName>
        <fullName evidence="2">HEAT repeat domain-containing protein</fullName>
    </submittedName>
</protein>
<dbReference type="SMART" id="SM00567">
    <property type="entry name" value="EZ_HEAT"/>
    <property type="match status" value="4"/>
</dbReference>
<evidence type="ECO:0000256" key="1">
    <source>
        <dbReference type="SAM" id="SignalP"/>
    </source>
</evidence>
<comment type="caution">
    <text evidence="2">The sequence shown here is derived from an EMBL/GenBank/DDBJ whole genome shotgun (WGS) entry which is preliminary data.</text>
</comment>
<gene>
    <name evidence="2" type="ORF">ENS64_12870</name>
</gene>
<proteinExistence type="predicted"/>
<dbReference type="EMBL" id="DSVQ01000016">
    <property type="protein sequence ID" value="HGT40133.1"/>
    <property type="molecule type" value="Genomic_DNA"/>
</dbReference>
<reference evidence="2" key="1">
    <citation type="journal article" date="2020" name="mSystems">
        <title>Genome- and Community-Level Interaction Insights into Carbon Utilization and Element Cycling Functions of Hydrothermarchaeota in Hydrothermal Sediment.</title>
        <authorList>
            <person name="Zhou Z."/>
            <person name="Liu Y."/>
            <person name="Xu W."/>
            <person name="Pan J."/>
            <person name="Luo Z.H."/>
            <person name="Li M."/>
        </authorList>
    </citation>
    <scope>NUCLEOTIDE SEQUENCE [LARGE SCALE GENOMIC DNA]</scope>
    <source>
        <strain evidence="2">SpSt-508</strain>
    </source>
</reference>
<name>A0A7C4LLX9_9PLAN</name>
<dbReference type="SUPFAM" id="SSF48371">
    <property type="entry name" value="ARM repeat"/>
    <property type="match status" value="1"/>
</dbReference>
<organism evidence="2">
    <name type="scientific">Schlesneria paludicola</name>
    <dbReference type="NCBI Taxonomy" id="360056"/>
    <lineage>
        <taxon>Bacteria</taxon>
        <taxon>Pseudomonadati</taxon>
        <taxon>Planctomycetota</taxon>
        <taxon>Planctomycetia</taxon>
        <taxon>Planctomycetales</taxon>
        <taxon>Planctomycetaceae</taxon>
        <taxon>Schlesneria</taxon>
    </lineage>
</organism>
<dbReference type="Gene3D" id="1.25.10.10">
    <property type="entry name" value="Leucine-rich Repeat Variant"/>
    <property type="match status" value="2"/>
</dbReference>